<keyword evidence="2" id="KW-1185">Reference proteome</keyword>
<gene>
    <name evidence="1" type="ORF">PsorP6_014668</name>
</gene>
<dbReference type="Proteomes" id="UP001163321">
    <property type="component" value="Chromosome 7"/>
</dbReference>
<evidence type="ECO:0000313" key="1">
    <source>
        <dbReference type="EMBL" id="KAI9909666.1"/>
    </source>
</evidence>
<evidence type="ECO:0000313" key="2">
    <source>
        <dbReference type="Proteomes" id="UP001163321"/>
    </source>
</evidence>
<sequence>MNKRDAVISEHFHLTVLQENEHAQRRISRPTVFFMPHCAHILYHNVLACNWGPALQHLLIVGNSFSAYTDRLHHPLDEQSPHLLVTVSPYVHEVPLSYAVASTDEAFARYNAAFHDLSLHAFPSTLVDHALARKRAEEEVERIKQERIQQEKNKKYEQSLPKDVPVLVRQRGPGLVVNYDKQGESYAIKMDKSVGGMQITERILSPRTKVDTPFGTGEVLGLDPHVRCYAINTEVNATEDDQFLAFVQIKDVVKHVEEEEERKIVEDASLPIPDEIGLVSARIVDSRIVNRTGKKLIQYKLEIRTTNYGTVYCWKRYSTFRYVHLIRISPGLHSTILIGCLHGERHETPRYSRPATSSRCRQLFVADDSRACGKLNLFLNAAVKAEHLQWGIRVDDQIAVYKRRNKRATQPSSQPNSLGSRSIFSLRR</sequence>
<organism evidence="1 2">
    <name type="scientific">Peronosclerospora sorghi</name>
    <dbReference type="NCBI Taxonomy" id="230839"/>
    <lineage>
        <taxon>Eukaryota</taxon>
        <taxon>Sar</taxon>
        <taxon>Stramenopiles</taxon>
        <taxon>Oomycota</taxon>
        <taxon>Peronosporomycetes</taxon>
        <taxon>Peronosporales</taxon>
        <taxon>Peronosporaceae</taxon>
        <taxon>Peronosclerospora</taxon>
    </lineage>
</organism>
<name>A0ACC0VW23_9STRA</name>
<accession>A0ACC0VW23</accession>
<reference evidence="1 2" key="1">
    <citation type="journal article" date="2022" name="bioRxiv">
        <title>The genome of the oomycete Peronosclerospora sorghi, a cosmopolitan pathogen of maize and sorghum, is inflated with dispersed pseudogenes.</title>
        <authorList>
            <person name="Fletcher K."/>
            <person name="Martin F."/>
            <person name="Isakeit T."/>
            <person name="Cavanaugh K."/>
            <person name="Magill C."/>
            <person name="Michelmore R."/>
        </authorList>
    </citation>
    <scope>NUCLEOTIDE SEQUENCE [LARGE SCALE GENOMIC DNA]</scope>
    <source>
        <strain evidence="1">P6</strain>
    </source>
</reference>
<proteinExistence type="predicted"/>
<dbReference type="EMBL" id="CM047586">
    <property type="protein sequence ID" value="KAI9909666.1"/>
    <property type="molecule type" value="Genomic_DNA"/>
</dbReference>
<protein>
    <submittedName>
        <fullName evidence="1">Uncharacterized protein</fullName>
    </submittedName>
</protein>
<comment type="caution">
    <text evidence="1">The sequence shown here is derived from an EMBL/GenBank/DDBJ whole genome shotgun (WGS) entry which is preliminary data.</text>
</comment>